<dbReference type="OrthoDB" id="109543at2759"/>
<organism evidence="1 2">
    <name type="scientific">Euroglyphus maynei</name>
    <name type="common">Mayne's house dust mite</name>
    <dbReference type="NCBI Taxonomy" id="6958"/>
    <lineage>
        <taxon>Eukaryota</taxon>
        <taxon>Metazoa</taxon>
        <taxon>Ecdysozoa</taxon>
        <taxon>Arthropoda</taxon>
        <taxon>Chelicerata</taxon>
        <taxon>Arachnida</taxon>
        <taxon>Acari</taxon>
        <taxon>Acariformes</taxon>
        <taxon>Sarcoptiformes</taxon>
        <taxon>Astigmata</taxon>
        <taxon>Psoroptidia</taxon>
        <taxon>Analgoidea</taxon>
        <taxon>Pyroglyphidae</taxon>
        <taxon>Pyroglyphinae</taxon>
        <taxon>Euroglyphus</taxon>
    </lineage>
</organism>
<keyword evidence="2" id="KW-1185">Reference proteome</keyword>
<comment type="caution">
    <text evidence="1">The sequence shown here is derived from an EMBL/GenBank/DDBJ whole genome shotgun (WGS) entry which is preliminary data.</text>
</comment>
<evidence type="ECO:0000313" key="1">
    <source>
        <dbReference type="EMBL" id="OTF76169.1"/>
    </source>
</evidence>
<evidence type="ECO:0000313" key="2">
    <source>
        <dbReference type="Proteomes" id="UP000194236"/>
    </source>
</evidence>
<feature type="non-terminal residue" evidence="1">
    <location>
        <position position="74"/>
    </location>
</feature>
<protein>
    <recommendedName>
        <fullName evidence="3">RWD domain-containing protein</fullName>
    </recommendedName>
</protein>
<dbReference type="EMBL" id="MUJZ01038782">
    <property type="protein sequence ID" value="OTF76169.1"/>
    <property type="molecule type" value="Genomic_DNA"/>
</dbReference>
<accession>A0A1Y3B5R8</accession>
<dbReference type="Proteomes" id="UP000194236">
    <property type="component" value="Unassembled WGS sequence"/>
</dbReference>
<name>A0A1Y3B5R8_EURMA</name>
<dbReference type="AlphaFoldDB" id="A0A1Y3B5R8"/>
<evidence type="ECO:0008006" key="3">
    <source>
        <dbReference type="Google" id="ProtNLM"/>
    </source>
</evidence>
<gene>
    <name evidence="1" type="ORF">BLA29_015116</name>
</gene>
<sequence>MACLARLKSDVKALSELFPRTHPLFRVTLATVDEISCVFIVHNDQSSANSSSSSLEKKFVINANITETYPHDPP</sequence>
<reference evidence="1 2" key="1">
    <citation type="submission" date="2017-03" db="EMBL/GenBank/DDBJ databases">
        <title>Genome Survey of Euroglyphus maynei.</title>
        <authorList>
            <person name="Arlian L.G."/>
            <person name="Morgan M.S."/>
            <person name="Rider S.D."/>
        </authorList>
    </citation>
    <scope>NUCLEOTIDE SEQUENCE [LARGE SCALE GENOMIC DNA]</scope>
    <source>
        <strain evidence="1">Arlian Lab</strain>
        <tissue evidence="1">Whole body</tissue>
    </source>
</reference>
<proteinExistence type="predicted"/>